<dbReference type="SUPFAM" id="SSF55729">
    <property type="entry name" value="Acyl-CoA N-acyltransferases (Nat)"/>
    <property type="match status" value="1"/>
</dbReference>
<gene>
    <name evidence="1" type="ORF">POT9AD_1012</name>
</gene>
<dbReference type="EMBL" id="LR130779">
    <property type="protein sequence ID" value="VDN62003.1"/>
    <property type="molecule type" value="Genomic_DNA"/>
</dbReference>
<proteinExistence type="predicted"/>
<name>A0A653B045_ECTOL</name>
<dbReference type="GO" id="GO:0016747">
    <property type="term" value="F:acyltransferase activity, transferring groups other than amino-acyl groups"/>
    <property type="evidence" value="ECO:0007669"/>
    <property type="project" value="InterPro"/>
</dbReference>
<evidence type="ECO:0000313" key="1">
    <source>
        <dbReference type="EMBL" id="VDN62003.1"/>
    </source>
</evidence>
<organism evidence="1">
    <name type="scientific">Ectopseudomonas oleovorans</name>
    <name type="common">Pseudomonas oleovorans</name>
    <dbReference type="NCBI Taxonomy" id="301"/>
    <lineage>
        <taxon>Bacteria</taxon>
        <taxon>Pseudomonadati</taxon>
        <taxon>Pseudomonadota</taxon>
        <taxon>Gammaproteobacteria</taxon>
        <taxon>Pseudomonadales</taxon>
        <taxon>Pseudomonadaceae</taxon>
        <taxon>Ectopseudomonas</taxon>
    </lineage>
</organism>
<dbReference type="Pfam" id="PF00583">
    <property type="entry name" value="Acetyltransf_1"/>
    <property type="match status" value="1"/>
</dbReference>
<reference evidence="1" key="1">
    <citation type="submission" date="2018-11" db="EMBL/GenBank/DDBJ databases">
        <authorList>
            <consortium name="Genoscope - CEA"/>
            <person name="William W."/>
        </authorList>
    </citation>
    <scope>NUCLEOTIDE SEQUENCE [LARGE SCALE GENOMIC DNA]</scope>
    <source>
        <strain evidence="1">T9AD</strain>
    </source>
</reference>
<accession>A0A653B045</accession>
<dbReference type="InterPro" id="IPR000182">
    <property type="entry name" value="GNAT_dom"/>
</dbReference>
<dbReference type="AlphaFoldDB" id="A0A653B045"/>
<dbReference type="Gene3D" id="3.40.630.30">
    <property type="match status" value="1"/>
</dbReference>
<dbReference type="InterPro" id="IPR016181">
    <property type="entry name" value="Acyl_CoA_acyltransferase"/>
</dbReference>
<sequence length="300" mass="33357">MACAWSSGDKTDLCVMIALIFWLTLSLLRFRRQALSFARTVTNRSGQSTSLRSTLAILFRLYANWQVTGETCETDSVLLFSNDVHHFHPLFAFGMRTDPHLRANQFFTDAKRWFASRHKRQFVVVTADGQDDDLRYLLGRAGAKQLGRSERMQLLQNPSSLTQQGEQLTLSNFDEFLAVCASAFEYKPEYLDALFKERSRVMSSLVAGRLIYKDNTPVGAGIAIKTGSAITLDWIGTSPLYRGQGIALNCVRSLCSDVLFRGASPIVLSSTLAGRGVYEKVGFSEFGDVRLHLVSISTGA</sequence>
<dbReference type="PROSITE" id="PS51186">
    <property type="entry name" value="GNAT"/>
    <property type="match status" value="1"/>
</dbReference>
<dbReference type="CDD" id="cd04301">
    <property type="entry name" value="NAT_SF"/>
    <property type="match status" value="1"/>
</dbReference>
<protein>
    <submittedName>
        <fullName evidence="1">Uncharacterized protein</fullName>
    </submittedName>
</protein>